<dbReference type="GO" id="GO:0005737">
    <property type="term" value="C:cytoplasm"/>
    <property type="evidence" value="ECO:0007669"/>
    <property type="project" value="TreeGrafter"/>
</dbReference>
<dbReference type="GO" id="GO:0043590">
    <property type="term" value="C:bacterial nucleoid"/>
    <property type="evidence" value="ECO:0007669"/>
    <property type="project" value="TreeGrafter"/>
</dbReference>
<dbReference type="GO" id="GO:0003677">
    <property type="term" value="F:DNA binding"/>
    <property type="evidence" value="ECO:0007669"/>
    <property type="project" value="UniProtKB-KW"/>
</dbReference>
<dbReference type="PANTHER" id="PTHR13710:SF105">
    <property type="entry name" value="ATP-DEPENDENT DNA HELICASE Q1"/>
    <property type="match status" value="1"/>
</dbReference>
<comment type="caution">
    <text evidence="7">The sequence shown here is derived from an EMBL/GenBank/DDBJ whole genome shotgun (WGS) entry which is preliminary data.</text>
</comment>
<dbReference type="Pfam" id="PF16124">
    <property type="entry name" value="RecQ_Zn_bind"/>
    <property type="match status" value="1"/>
</dbReference>
<comment type="similarity">
    <text evidence="1">Belongs to the helicase family. RecQ subfamily.</text>
</comment>
<dbReference type="SUPFAM" id="SSF52540">
    <property type="entry name" value="P-loop containing nucleoside triphosphate hydrolases"/>
    <property type="match status" value="1"/>
</dbReference>
<dbReference type="Pfam" id="PF00271">
    <property type="entry name" value="Helicase_C"/>
    <property type="match status" value="1"/>
</dbReference>
<evidence type="ECO:0000256" key="1">
    <source>
        <dbReference type="ARBA" id="ARBA00005446"/>
    </source>
</evidence>
<dbReference type="SMART" id="SM00956">
    <property type="entry name" value="RQC"/>
    <property type="match status" value="1"/>
</dbReference>
<dbReference type="Gene3D" id="3.40.50.300">
    <property type="entry name" value="P-loop containing nucleotide triphosphate hydrolases"/>
    <property type="match status" value="1"/>
</dbReference>
<name>X0VTW2_9ZZZZ</name>
<keyword evidence="3" id="KW-0413">Isomerase</keyword>
<comment type="catalytic activity">
    <reaction evidence="4">
        <text>Couples ATP hydrolysis with the unwinding of duplex DNA by translocating in the 3'-5' direction.</text>
        <dbReference type="EC" id="5.6.2.4"/>
    </reaction>
</comment>
<dbReference type="Gene3D" id="1.10.10.10">
    <property type="entry name" value="Winged helix-like DNA-binding domain superfamily/Winged helix DNA-binding domain"/>
    <property type="match status" value="1"/>
</dbReference>
<dbReference type="GO" id="GO:0043138">
    <property type="term" value="F:3'-5' DNA helicase activity"/>
    <property type="evidence" value="ECO:0007669"/>
    <property type="project" value="UniProtKB-EC"/>
</dbReference>
<dbReference type="PROSITE" id="PS51194">
    <property type="entry name" value="HELICASE_CTER"/>
    <property type="match status" value="1"/>
</dbReference>
<reference evidence="7" key="1">
    <citation type="journal article" date="2014" name="Front. Microbiol.">
        <title>High frequency of phylogenetically diverse reductive dehalogenase-homologous genes in deep subseafloor sedimentary metagenomes.</title>
        <authorList>
            <person name="Kawai M."/>
            <person name="Futagami T."/>
            <person name="Toyoda A."/>
            <person name="Takaki Y."/>
            <person name="Nishi S."/>
            <person name="Hori S."/>
            <person name="Arai W."/>
            <person name="Tsubouchi T."/>
            <person name="Morono Y."/>
            <person name="Uchiyama I."/>
            <person name="Ito T."/>
            <person name="Fujiyama A."/>
            <person name="Inagaki F."/>
            <person name="Takami H."/>
        </authorList>
    </citation>
    <scope>NUCLEOTIDE SEQUENCE</scope>
    <source>
        <strain evidence="7">Expedition CK06-06</strain>
    </source>
</reference>
<dbReference type="Pfam" id="PF09382">
    <property type="entry name" value="RQC"/>
    <property type="match status" value="1"/>
</dbReference>
<keyword evidence="2" id="KW-0238">DNA-binding</keyword>
<protein>
    <recommendedName>
        <fullName evidence="5">DNA 3'-5' helicase</fullName>
        <ecNumber evidence="5">5.6.2.4</ecNumber>
    </recommendedName>
</protein>
<organism evidence="7">
    <name type="scientific">marine sediment metagenome</name>
    <dbReference type="NCBI Taxonomy" id="412755"/>
    <lineage>
        <taxon>unclassified sequences</taxon>
        <taxon>metagenomes</taxon>
        <taxon>ecological metagenomes</taxon>
    </lineage>
</organism>
<dbReference type="GO" id="GO:0009378">
    <property type="term" value="F:four-way junction helicase activity"/>
    <property type="evidence" value="ECO:0007669"/>
    <property type="project" value="TreeGrafter"/>
</dbReference>
<evidence type="ECO:0000256" key="3">
    <source>
        <dbReference type="ARBA" id="ARBA00023235"/>
    </source>
</evidence>
<gene>
    <name evidence="7" type="ORF">S01H1_38295</name>
</gene>
<dbReference type="InterPro" id="IPR018982">
    <property type="entry name" value="RQC_domain"/>
</dbReference>
<dbReference type="GO" id="GO:0006281">
    <property type="term" value="P:DNA repair"/>
    <property type="evidence" value="ECO:0007669"/>
    <property type="project" value="InterPro"/>
</dbReference>
<evidence type="ECO:0000313" key="7">
    <source>
        <dbReference type="EMBL" id="GAG03951.1"/>
    </source>
</evidence>
<evidence type="ECO:0000256" key="4">
    <source>
        <dbReference type="ARBA" id="ARBA00034617"/>
    </source>
</evidence>
<dbReference type="SMART" id="SM00490">
    <property type="entry name" value="HELICc"/>
    <property type="match status" value="1"/>
</dbReference>
<dbReference type="PANTHER" id="PTHR13710">
    <property type="entry name" value="DNA HELICASE RECQ FAMILY MEMBER"/>
    <property type="match status" value="1"/>
</dbReference>
<dbReference type="InterPro" id="IPR001650">
    <property type="entry name" value="Helicase_C-like"/>
</dbReference>
<dbReference type="EC" id="5.6.2.4" evidence="5"/>
<feature type="domain" description="Helicase C-terminal" evidence="6">
    <location>
        <begin position="1"/>
        <end position="103"/>
    </location>
</feature>
<dbReference type="InterPro" id="IPR032284">
    <property type="entry name" value="RecQ_Zn-bd"/>
</dbReference>
<sequence length="269" mass="28971">MDGAHRDAVQGGFSRGETEVVVATNAFGMGIDRPDVRAVIHLAPPGSIEAYYQEVGRAGRDGADCQGLLLVSPGDMALRRRLIERGGDGQAPDPAVVQHKWELFLELMRYAEGGSCRHDAVLRYFGDEEETLAGCGHCDVCLRLEAGDQGPDPKAVSTTVRKALSAVARIHGRFGLGAAAKLLRGAPDPRLARAGLDRTRTHGTLSEHSEDWLLRLLRRCVTAGWADFQGCDRPVIVLTEAGRAVMRGERPAKLLLPPTAVPRAPTART</sequence>
<dbReference type="InterPro" id="IPR036388">
    <property type="entry name" value="WH-like_DNA-bd_sf"/>
</dbReference>
<evidence type="ECO:0000256" key="5">
    <source>
        <dbReference type="ARBA" id="ARBA00034808"/>
    </source>
</evidence>
<feature type="non-terminal residue" evidence="7">
    <location>
        <position position="269"/>
    </location>
</feature>
<dbReference type="GO" id="GO:0006260">
    <property type="term" value="P:DNA replication"/>
    <property type="evidence" value="ECO:0007669"/>
    <property type="project" value="InterPro"/>
</dbReference>
<accession>X0VTW2</accession>
<dbReference type="GO" id="GO:0006310">
    <property type="term" value="P:DNA recombination"/>
    <property type="evidence" value="ECO:0007669"/>
    <property type="project" value="TreeGrafter"/>
</dbReference>
<dbReference type="GO" id="GO:0030894">
    <property type="term" value="C:replisome"/>
    <property type="evidence" value="ECO:0007669"/>
    <property type="project" value="TreeGrafter"/>
</dbReference>
<dbReference type="InterPro" id="IPR027417">
    <property type="entry name" value="P-loop_NTPase"/>
</dbReference>
<dbReference type="EMBL" id="BARS01024102">
    <property type="protein sequence ID" value="GAG03951.1"/>
    <property type="molecule type" value="Genomic_DNA"/>
</dbReference>
<evidence type="ECO:0000259" key="6">
    <source>
        <dbReference type="PROSITE" id="PS51194"/>
    </source>
</evidence>
<dbReference type="AlphaFoldDB" id="X0VTW2"/>
<evidence type="ECO:0000256" key="2">
    <source>
        <dbReference type="ARBA" id="ARBA00023125"/>
    </source>
</evidence>
<proteinExistence type="inferred from homology"/>